<dbReference type="InterPro" id="IPR044880">
    <property type="entry name" value="NCX_ion-bd_dom_sf"/>
</dbReference>
<feature type="transmembrane region" description="Helical" evidence="5">
    <location>
        <begin position="132"/>
        <end position="150"/>
    </location>
</feature>
<dbReference type="NCBIfam" id="TIGR00367">
    <property type="entry name" value="calcium/sodium antiporter"/>
    <property type="match status" value="1"/>
</dbReference>
<dbReference type="GO" id="GO:0005262">
    <property type="term" value="F:calcium channel activity"/>
    <property type="evidence" value="ECO:0007669"/>
    <property type="project" value="TreeGrafter"/>
</dbReference>
<feature type="transmembrane region" description="Helical" evidence="5">
    <location>
        <begin position="107"/>
        <end position="126"/>
    </location>
</feature>
<feature type="transmembrane region" description="Helical" evidence="5">
    <location>
        <begin position="70"/>
        <end position="95"/>
    </location>
</feature>
<sequence length="318" mass="34143">MNEFEISLYLIIGLVMLFLGGEGLIRGSAALSLRIGISPLVVGLTVVAFGTSSPELLVSLKAALSGNSDIALGNVIGSNIANVALILGLSAIIRPLEVHANVIRREIPIMIIVTVLLIIFLSNKILGLTEGLIFIFILIVYTTISIRLSLKENKEIENEFKEGLKSKLNTPLSIILIILGLAFLFYGAELFLKGAIALAKFFNLSDAVIGLTVVAVGTSLPELFTSIVASIKKESDIAVGNVVGSNIFNILCILGVTAILMPISSSEISYFDFAVMLLTAVILLLLSKTGFSLKRWEGILLVLGYLIYVYFILPKTSL</sequence>
<dbReference type="Pfam" id="PF01699">
    <property type="entry name" value="Na_Ca_ex"/>
    <property type="match status" value="2"/>
</dbReference>
<evidence type="ECO:0000256" key="5">
    <source>
        <dbReference type="SAM" id="Phobius"/>
    </source>
</evidence>
<feature type="transmembrane region" description="Helical" evidence="5">
    <location>
        <begin position="31"/>
        <end position="50"/>
    </location>
</feature>
<keyword evidence="4 5" id="KW-0472">Membrane</keyword>
<feature type="transmembrane region" description="Helical" evidence="5">
    <location>
        <begin position="298"/>
        <end position="313"/>
    </location>
</feature>
<dbReference type="EMBL" id="DSUJ01000011">
    <property type="protein sequence ID" value="HFI92534.1"/>
    <property type="molecule type" value="Genomic_DNA"/>
</dbReference>
<keyword evidence="2 5" id="KW-0812">Transmembrane</keyword>
<feature type="domain" description="Sodium/calcium exchanger membrane region" evidence="6">
    <location>
        <begin position="8"/>
        <end position="146"/>
    </location>
</feature>
<evidence type="ECO:0000256" key="4">
    <source>
        <dbReference type="ARBA" id="ARBA00023136"/>
    </source>
</evidence>
<feature type="transmembrane region" description="Helical" evidence="5">
    <location>
        <begin position="268"/>
        <end position="286"/>
    </location>
</feature>
<gene>
    <name evidence="7" type="ORF">ENS31_13535</name>
</gene>
<feature type="transmembrane region" description="Helical" evidence="5">
    <location>
        <begin position="171"/>
        <end position="188"/>
    </location>
</feature>
<keyword evidence="3 5" id="KW-1133">Transmembrane helix</keyword>
<organism evidence="7">
    <name type="scientific">Ignavibacterium album</name>
    <dbReference type="NCBI Taxonomy" id="591197"/>
    <lineage>
        <taxon>Bacteria</taxon>
        <taxon>Pseudomonadati</taxon>
        <taxon>Ignavibacteriota</taxon>
        <taxon>Ignavibacteria</taxon>
        <taxon>Ignavibacteriales</taxon>
        <taxon>Ignavibacteriaceae</taxon>
        <taxon>Ignavibacterium</taxon>
    </lineage>
</organism>
<proteinExistence type="predicted"/>
<dbReference type="GO" id="GO:0008273">
    <property type="term" value="F:calcium, potassium:sodium antiporter activity"/>
    <property type="evidence" value="ECO:0007669"/>
    <property type="project" value="TreeGrafter"/>
</dbReference>
<dbReference type="PANTHER" id="PTHR10846">
    <property type="entry name" value="SODIUM/POTASSIUM/CALCIUM EXCHANGER"/>
    <property type="match status" value="1"/>
</dbReference>
<feature type="transmembrane region" description="Helical" evidence="5">
    <location>
        <begin position="208"/>
        <end position="231"/>
    </location>
</feature>
<comment type="subcellular location">
    <subcellularLocation>
        <location evidence="1">Membrane</location>
        <topology evidence="1">Multi-pass membrane protein</topology>
    </subcellularLocation>
</comment>
<name>A0A7V2ZM45_9BACT</name>
<evidence type="ECO:0000256" key="1">
    <source>
        <dbReference type="ARBA" id="ARBA00004141"/>
    </source>
</evidence>
<evidence type="ECO:0000259" key="6">
    <source>
        <dbReference type="Pfam" id="PF01699"/>
    </source>
</evidence>
<protein>
    <submittedName>
        <fullName evidence="7">Calcium/sodium antiporter</fullName>
    </submittedName>
</protein>
<dbReference type="PANTHER" id="PTHR10846:SF8">
    <property type="entry name" value="INNER MEMBRANE PROTEIN YRBG"/>
    <property type="match status" value="1"/>
</dbReference>
<dbReference type="Gene3D" id="1.20.1420.30">
    <property type="entry name" value="NCX, central ion-binding region"/>
    <property type="match status" value="1"/>
</dbReference>
<dbReference type="InterPro" id="IPR004837">
    <property type="entry name" value="NaCa_Exmemb"/>
</dbReference>
<comment type="caution">
    <text evidence="7">The sequence shown here is derived from an EMBL/GenBank/DDBJ whole genome shotgun (WGS) entry which is preliminary data.</text>
</comment>
<feature type="domain" description="Sodium/calcium exchanger membrane region" evidence="6">
    <location>
        <begin position="173"/>
        <end position="312"/>
    </location>
</feature>
<evidence type="ECO:0000256" key="2">
    <source>
        <dbReference type="ARBA" id="ARBA00022692"/>
    </source>
</evidence>
<dbReference type="InterPro" id="IPR004481">
    <property type="entry name" value="K/Na/Ca-exchanger"/>
</dbReference>
<dbReference type="GO" id="GO:0005886">
    <property type="term" value="C:plasma membrane"/>
    <property type="evidence" value="ECO:0007669"/>
    <property type="project" value="TreeGrafter"/>
</dbReference>
<reference evidence="7" key="1">
    <citation type="journal article" date="2020" name="mSystems">
        <title>Genome- and Community-Level Interaction Insights into Carbon Utilization and Element Cycling Functions of Hydrothermarchaeota in Hydrothermal Sediment.</title>
        <authorList>
            <person name="Zhou Z."/>
            <person name="Liu Y."/>
            <person name="Xu W."/>
            <person name="Pan J."/>
            <person name="Luo Z.H."/>
            <person name="Li M."/>
        </authorList>
    </citation>
    <scope>NUCLEOTIDE SEQUENCE [LARGE SCALE GENOMIC DNA]</scope>
    <source>
        <strain evidence="7">SpSt-479</strain>
    </source>
</reference>
<evidence type="ECO:0000256" key="3">
    <source>
        <dbReference type="ARBA" id="ARBA00022989"/>
    </source>
</evidence>
<dbReference type="AlphaFoldDB" id="A0A7V2ZM45"/>
<dbReference type="GO" id="GO:0006874">
    <property type="term" value="P:intracellular calcium ion homeostasis"/>
    <property type="evidence" value="ECO:0007669"/>
    <property type="project" value="TreeGrafter"/>
</dbReference>
<feature type="transmembrane region" description="Helical" evidence="5">
    <location>
        <begin position="6"/>
        <end position="24"/>
    </location>
</feature>
<feature type="transmembrane region" description="Helical" evidence="5">
    <location>
        <begin position="243"/>
        <end position="262"/>
    </location>
</feature>
<accession>A0A7V2ZM45</accession>
<evidence type="ECO:0000313" key="7">
    <source>
        <dbReference type="EMBL" id="HFI92534.1"/>
    </source>
</evidence>